<protein>
    <submittedName>
        <fullName evidence="1">Uncharacterized protein</fullName>
    </submittedName>
</protein>
<accession>A0A344L5A2</accession>
<dbReference type="Proteomes" id="UP000250434">
    <property type="component" value="Chromosome"/>
</dbReference>
<gene>
    <name evidence="1" type="ORF">A4R43_12260</name>
</gene>
<dbReference type="KEGG" id="aab:A4R43_12260"/>
<proteinExistence type="predicted"/>
<evidence type="ECO:0000313" key="2">
    <source>
        <dbReference type="Proteomes" id="UP000250434"/>
    </source>
</evidence>
<name>A0A344L5A2_9PSEU</name>
<sequence length="105" mass="10541">MGGARHEMHGDPEAMRAFAERVAWPDAVADVAVPPAATPCPAGMSACAGFTAADLAATLSLGQFLAETRDDLATLKAAAAVAADDYEASDQAGARAVLGVVLEQG</sequence>
<dbReference type="AlphaFoldDB" id="A0A344L5A2"/>
<dbReference type="EMBL" id="CP015163">
    <property type="protein sequence ID" value="AXB43226.1"/>
    <property type="molecule type" value="Genomic_DNA"/>
</dbReference>
<reference evidence="1 2" key="1">
    <citation type="submission" date="2016-04" db="EMBL/GenBank/DDBJ databases">
        <title>Complete genome sequence and analysis of deep-sea sediment isolate, Amycolatopsis sp. WP1.</title>
        <authorList>
            <person name="Wang H."/>
            <person name="Chen S."/>
            <person name="Wu Q."/>
        </authorList>
    </citation>
    <scope>NUCLEOTIDE SEQUENCE [LARGE SCALE GENOMIC DNA]</scope>
    <source>
        <strain evidence="1 2">WP1</strain>
    </source>
</reference>
<dbReference type="RefSeq" id="WP_113692468.1">
    <property type="nucleotide sequence ID" value="NZ_CP015163.1"/>
</dbReference>
<keyword evidence="2" id="KW-1185">Reference proteome</keyword>
<evidence type="ECO:0000313" key="1">
    <source>
        <dbReference type="EMBL" id="AXB43226.1"/>
    </source>
</evidence>
<organism evidence="1 2">
    <name type="scientific">Amycolatopsis albispora</name>
    <dbReference type="NCBI Taxonomy" id="1804986"/>
    <lineage>
        <taxon>Bacteria</taxon>
        <taxon>Bacillati</taxon>
        <taxon>Actinomycetota</taxon>
        <taxon>Actinomycetes</taxon>
        <taxon>Pseudonocardiales</taxon>
        <taxon>Pseudonocardiaceae</taxon>
        <taxon>Amycolatopsis</taxon>
    </lineage>
</organism>